<dbReference type="Proteomes" id="UP000076584">
    <property type="component" value="Unassembled WGS sequence"/>
</dbReference>
<comment type="caution">
    <text evidence="1">The sequence shown here is derived from an EMBL/GenBank/DDBJ whole genome shotgun (WGS) entry which is preliminary data.</text>
</comment>
<evidence type="ECO:0000313" key="2">
    <source>
        <dbReference type="Proteomes" id="UP000076584"/>
    </source>
</evidence>
<accession>A0A167E0V9</accession>
<name>A0A167E0V9_COLIC</name>
<keyword evidence="2" id="KW-1185">Reference proteome</keyword>
<proteinExistence type="predicted"/>
<protein>
    <submittedName>
        <fullName evidence="1">Indole-3-acetamide hydrolase</fullName>
    </submittedName>
</protein>
<sequence>MRKFSFQSNNLVLMPSPFTTSVRAGFRHSVTKLVTTRRKPLAASTVSSYFGDAYYILLLGQVSCFSNVTFQIVIMTVTVNIVAKRGCDFVMFNMVNELAGRGILGTVLTRQRAFAS</sequence>
<dbReference type="AlphaFoldDB" id="A0A167E0V9"/>
<keyword evidence="1" id="KW-0378">Hydrolase</keyword>
<gene>
    <name evidence="1" type="ORF">CI238_07178</name>
</gene>
<dbReference type="EMBL" id="LFIW01000856">
    <property type="protein sequence ID" value="KZL84571.1"/>
    <property type="molecule type" value="Genomic_DNA"/>
</dbReference>
<reference evidence="1 2" key="1">
    <citation type="submission" date="2015-06" db="EMBL/GenBank/DDBJ databases">
        <title>Survival trade-offs in plant roots during colonization by closely related pathogenic and mutualistic fungi.</title>
        <authorList>
            <person name="Hacquard S."/>
            <person name="Kracher B."/>
            <person name="Hiruma K."/>
            <person name="Weinman A."/>
            <person name="Muench P."/>
            <person name="Garrido Oter R."/>
            <person name="Ver Loren van Themaat E."/>
            <person name="Dallerey J.-F."/>
            <person name="Damm U."/>
            <person name="Henrissat B."/>
            <person name="Lespinet O."/>
            <person name="Thon M."/>
            <person name="Kemen E."/>
            <person name="McHardy A.C."/>
            <person name="Schulze-Lefert P."/>
            <person name="O'Connell R.J."/>
        </authorList>
    </citation>
    <scope>NUCLEOTIDE SEQUENCE [LARGE SCALE GENOMIC DNA]</scope>
    <source>
        <strain evidence="1 2">MAFF 238704</strain>
    </source>
</reference>
<organism evidence="1 2">
    <name type="scientific">Colletotrichum incanum</name>
    <name type="common">Soybean anthracnose fungus</name>
    <dbReference type="NCBI Taxonomy" id="1573173"/>
    <lineage>
        <taxon>Eukaryota</taxon>
        <taxon>Fungi</taxon>
        <taxon>Dikarya</taxon>
        <taxon>Ascomycota</taxon>
        <taxon>Pezizomycotina</taxon>
        <taxon>Sordariomycetes</taxon>
        <taxon>Hypocreomycetidae</taxon>
        <taxon>Glomerellales</taxon>
        <taxon>Glomerellaceae</taxon>
        <taxon>Colletotrichum</taxon>
        <taxon>Colletotrichum spaethianum species complex</taxon>
    </lineage>
</organism>
<evidence type="ECO:0000313" key="1">
    <source>
        <dbReference type="EMBL" id="KZL84571.1"/>
    </source>
</evidence>
<dbReference type="STRING" id="1573173.A0A167E0V9"/>
<dbReference type="GO" id="GO:0016787">
    <property type="term" value="F:hydrolase activity"/>
    <property type="evidence" value="ECO:0007669"/>
    <property type="project" value="UniProtKB-KW"/>
</dbReference>